<organism evidence="1 2">
    <name type="scientific">Cohnella cholangitidis</name>
    <dbReference type="NCBI Taxonomy" id="2598458"/>
    <lineage>
        <taxon>Bacteria</taxon>
        <taxon>Bacillati</taxon>
        <taxon>Bacillota</taxon>
        <taxon>Bacilli</taxon>
        <taxon>Bacillales</taxon>
        <taxon>Paenibacillaceae</taxon>
        <taxon>Cohnella</taxon>
    </lineage>
</organism>
<protein>
    <submittedName>
        <fullName evidence="1">Alpha/beta hydrolase</fullName>
    </submittedName>
</protein>
<dbReference type="SUPFAM" id="SSF53474">
    <property type="entry name" value="alpha/beta-Hydrolases"/>
    <property type="match status" value="1"/>
</dbReference>
<keyword evidence="2" id="KW-1185">Reference proteome</keyword>
<dbReference type="InterPro" id="IPR029058">
    <property type="entry name" value="AB_hydrolase_fold"/>
</dbReference>
<proteinExistence type="predicted"/>
<evidence type="ECO:0000313" key="2">
    <source>
        <dbReference type="Proteomes" id="UP000515679"/>
    </source>
</evidence>
<dbReference type="Proteomes" id="UP000515679">
    <property type="component" value="Chromosome"/>
</dbReference>
<dbReference type="GO" id="GO:0016787">
    <property type="term" value="F:hydrolase activity"/>
    <property type="evidence" value="ECO:0007669"/>
    <property type="project" value="UniProtKB-KW"/>
</dbReference>
<dbReference type="EMBL" id="CP041969">
    <property type="protein sequence ID" value="QMV41126.1"/>
    <property type="molecule type" value="Genomic_DNA"/>
</dbReference>
<evidence type="ECO:0000313" key="1">
    <source>
        <dbReference type="EMBL" id="QMV41126.1"/>
    </source>
</evidence>
<accession>A0A7G5BVZ2</accession>
<keyword evidence="1" id="KW-0378">Hydrolase</keyword>
<sequence>MIRGILVAPEYSWYDGVKMAMGNSFSANAILPQTEETNLFVTAPEWKVPVYLFMGRFDYMTPSEVAYDYYKMLKAPAKSFVWFERSAHFPQFEEPDLFSEWMTKIKEETLSSRTAP</sequence>
<reference evidence="1 2" key="1">
    <citation type="submission" date="2019-07" db="EMBL/GenBank/DDBJ databases">
        <authorList>
            <person name="Kim J.K."/>
            <person name="Cheong H.-M."/>
            <person name="Choi Y."/>
            <person name="Hwang K.J."/>
            <person name="Lee S."/>
            <person name="Choi C."/>
        </authorList>
    </citation>
    <scope>NUCLEOTIDE SEQUENCE [LARGE SCALE GENOMIC DNA]</scope>
    <source>
        <strain evidence="1 2">KS 22</strain>
    </source>
</reference>
<dbReference type="AlphaFoldDB" id="A0A7G5BVZ2"/>
<dbReference type="Gene3D" id="3.40.50.1820">
    <property type="entry name" value="alpha/beta hydrolase"/>
    <property type="match status" value="1"/>
</dbReference>
<name>A0A7G5BVZ2_9BACL</name>
<gene>
    <name evidence="1" type="ORF">FPL14_07905</name>
</gene>
<dbReference type="KEGG" id="cchl:FPL14_07905"/>